<proteinExistence type="predicted"/>
<protein>
    <submittedName>
        <fullName evidence="2">Uncharacterized protein</fullName>
    </submittedName>
</protein>
<keyword evidence="1" id="KW-1133">Transmembrane helix</keyword>
<keyword evidence="3" id="KW-1185">Reference proteome</keyword>
<evidence type="ECO:0000256" key="1">
    <source>
        <dbReference type="SAM" id="Phobius"/>
    </source>
</evidence>
<gene>
    <name evidence="2" type="ORF">K435DRAFT_73152</name>
</gene>
<name>A0A4S8M4Z6_DENBC</name>
<feature type="transmembrane region" description="Helical" evidence="1">
    <location>
        <begin position="6"/>
        <end position="38"/>
    </location>
</feature>
<keyword evidence="1" id="KW-0812">Transmembrane</keyword>
<keyword evidence="1" id="KW-0472">Membrane</keyword>
<reference evidence="2 3" key="1">
    <citation type="journal article" date="2019" name="Nat. Ecol. Evol.">
        <title>Megaphylogeny resolves global patterns of mushroom evolution.</title>
        <authorList>
            <person name="Varga T."/>
            <person name="Krizsan K."/>
            <person name="Foldi C."/>
            <person name="Dima B."/>
            <person name="Sanchez-Garcia M."/>
            <person name="Sanchez-Ramirez S."/>
            <person name="Szollosi G.J."/>
            <person name="Szarkandi J.G."/>
            <person name="Papp V."/>
            <person name="Albert L."/>
            <person name="Andreopoulos W."/>
            <person name="Angelini C."/>
            <person name="Antonin V."/>
            <person name="Barry K.W."/>
            <person name="Bougher N.L."/>
            <person name="Buchanan P."/>
            <person name="Buyck B."/>
            <person name="Bense V."/>
            <person name="Catcheside P."/>
            <person name="Chovatia M."/>
            <person name="Cooper J."/>
            <person name="Damon W."/>
            <person name="Desjardin D."/>
            <person name="Finy P."/>
            <person name="Geml J."/>
            <person name="Haridas S."/>
            <person name="Hughes K."/>
            <person name="Justo A."/>
            <person name="Karasinski D."/>
            <person name="Kautmanova I."/>
            <person name="Kiss B."/>
            <person name="Kocsube S."/>
            <person name="Kotiranta H."/>
            <person name="LaButti K.M."/>
            <person name="Lechner B.E."/>
            <person name="Liimatainen K."/>
            <person name="Lipzen A."/>
            <person name="Lukacs Z."/>
            <person name="Mihaltcheva S."/>
            <person name="Morgado L.N."/>
            <person name="Niskanen T."/>
            <person name="Noordeloos M.E."/>
            <person name="Ohm R.A."/>
            <person name="Ortiz-Santana B."/>
            <person name="Ovrebo C."/>
            <person name="Racz N."/>
            <person name="Riley R."/>
            <person name="Savchenko A."/>
            <person name="Shiryaev A."/>
            <person name="Soop K."/>
            <person name="Spirin V."/>
            <person name="Szebenyi C."/>
            <person name="Tomsovsky M."/>
            <person name="Tulloss R.E."/>
            <person name="Uehling J."/>
            <person name="Grigoriev I.V."/>
            <person name="Vagvolgyi C."/>
            <person name="Papp T."/>
            <person name="Martin F.M."/>
            <person name="Miettinen O."/>
            <person name="Hibbett D.S."/>
            <person name="Nagy L.G."/>
        </authorList>
    </citation>
    <scope>NUCLEOTIDE SEQUENCE [LARGE SCALE GENOMIC DNA]</scope>
    <source>
        <strain evidence="2 3">CBS 962.96</strain>
    </source>
</reference>
<dbReference type="EMBL" id="ML179162">
    <property type="protein sequence ID" value="THU97120.1"/>
    <property type="molecule type" value="Genomic_DNA"/>
</dbReference>
<evidence type="ECO:0000313" key="3">
    <source>
        <dbReference type="Proteomes" id="UP000297245"/>
    </source>
</evidence>
<sequence>MISVYAVFLCVPLLSVLCCFHVSVIPFGSRIFLVKFFLLFHLRQSHFMIPIIRIHRMSALTYVVKIYLFLHSSAFMCRSVNSLRTSFHQKHHRGSSPVLGNWYVTPDPGPQR</sequence>
<dbReference type="AlphaFoldDB" id="A0A4S8M4Z6"/>
<organism evidence="2 3">
    <name type="scientific">Dendrothele bispora (strain CBS 962.96)</name>
    <dbReference type="NCBI Taxonomy" id="1314807"/>
    <lineage>
        <taxon>Eukaryota</taxon>
        <taxon>Fungi</taxon>
        <taxon>Dikarya</taxon>
        <taxon>Basidiomycota</taxon>
        <taxon>Agaricomycotina</taxon>
        <taxon>Agaricomycetes</taxon>
        <taxon>Agaricomycetidae</taxon>
        <taxon>Agaricales</taxon>
        <taxon>Agaricales incertae sedis</taxon>
        <taxon>Dendrothele</taxon>
    </lineage>
</organism>
<evidence type="ECO:0000313" key="2">
    <source>
        <dbReference type="EMBL" id="THU97120.1"/>
    </source>
</evidence>
<dbReference type="Proteomes" id="UP000297245">
    <property type="component" value="Unassembled WGS sequence"/>
</dbReference>
<accession>A0A4S8M4Z6</accession>